<comment type="caution">
    <text evidence="7">The sequence shown here is derived from an EMBL/GenBank/DDBJ whole genome shotgun (WGS) entry which is preliminary data.</text>
</comment>
<dbReference type="NCBIfam" id="TIGR00413">
    <property type="entry name" value="rlpA"/>
    <property type="match status" value="1"/>
</dbReference>
<evidence type="ECO:0000256" key="5">
    <source>
        <dbReference type="SAM" id="MobiDB-lite"/>
    </source>
</evidence>
<dbReference type="Gene3D" id="2.40.40.10">
    <property type="entry name" value="RlpA-like domain"/>
    <property type="match status" value="1"/>
</dbReference>
<protein>
    <recommendedName>
        <fullName evidence="3">Probable endolytic peptidoglycan transglycosylase RlpA</fullName>
        <ecNumber evidence="3">4.2.2.-</ecNumber>
    </recommendedName>
</protein>
<organism evidence="7 8">
    <name type="scientific">Sphaerisporangium flaviroseum</name>
    <dbReference type="NCBI Taxonomy" id="509199"/>
    <lineage>
        <taxon>Bacteria</taxon>
        <taxon>Bacillati</taxon>
        <taxon>Actinomycetota</taxon>
        <taxon>Actinomycetes</taxon>
        <taxon>Streptosporangiales</taxon>
        <taxon>Streptosporangiaceae</taxon>
        <taxon>Sphaerisporangium</taxon>
    </lineage>
</organism>
<comment type="function">
    <text evidence="3">Lytic transglycosylase with a strong preference for naked glycan strands that lack stem peptides.</text>
</comment>
<dbReference type="Proteomes" id="UP001500888">
    <property type="component" value="Unassembled WGS sequence"/>
</dbReference>
<comment type="similarity">
    <text evidence="3 4">Belongs to the RlpA family.</text>
</comment>
<dbReference type="PANTHER" id="PTHR34183:SF8">
    <property type="entry name" value="ENDOLYTIC PEPTIDOGLYCAN TRANSGLYCOSYLASE RLPA-RELATED"/>
    <property type="match status" value="1"/>
</dbReference>
<name>A0ABP7I2M3_9ACTN</name>
<reference evidence="8" key="1">
    <citation type="journal article" date="2019" name="Int. J. Syst. Evol. Microbiol.">
        <title>The Global Catalogue of Microorganisms (GCM) 10K type strain sequencing project: providing services to taxonomists for standard genome sequencing and annotation.</title>
        <authorList>
            <consortium name="The Broad Institute Genomics Platform"/>
            <consortium name="The Broad Institute Genome Sequencing Center for Infectious Disease"/>
            <person name="Wu L."/>
            <person name="Ma J."/>
        </authorList>
    </citation>
    <scope>NUCLEOTIDE SEQUENCE [LARGE SCALE GENOMIC DNA]</scope>
    <source>
        <strain evidence="8">JCM 16908</strain>
    </source>
</reference>
<feature type="region of interest" description="Disordered" evidence="5">
    <location>
        <begin position="88"/>
        <end position="149"/>
    </location>
</feature>
<gene>
    <name evidence="3" type="primary">rlpA</name>
    <name evidence="7" type="ORF">GCM10022226_30170</name>
</gene>
<evidence type="ECO:0000256" key="4">
    <source>
        <dbReference type="RuleBase" id="RU003495"/>
    </source>
</evidence>
<feature type="domain" description="RlpA-like protein double-psi beta-barrel" evidence="6">
    <location>
        <begin position="155"/>
        <end position="237"/>
    </location>
</feature>
<evidence type="ECO:0000313" key="8">
    <source>
        <dbReference type="Proteomes" id="UP001500888"/>
    </source>
</evidence>
<dbReference type="InterPro" id="IPR012997">
    <property type="entry name" value="RplA"/>
</dbReference>
<keyword evidence="1 3" id="KW-0456">Lyase</keyword>
<accession>A0ABP7I2M3</accession>
<keyword evidence="8" id="KW-1185">Reference proteome</keyword>
<evidence type="ECO:0000259" key="6">
    <source>
        <dbReference type="Pfam" id="PF03330"/>
    </source>
</evidence>
<dbReference type="InterPro" id="IPR036908">
    <property type="entry name" value="RlpA-like_sf"/>
</dbReference>
<dbReference type="Pfam" id="PF03330">
    <property type="entry name" value="DPBB_1"/>
    <property type="match status" value="1"/>
</dbReference>
<sequence length="242" mass="25343">MGLHASPSRWHQKVLPRVLPAAKRHWTSAVVVTAVVAASSAGAWAMTAGDEPPPVTAGAALSAASRTIPSPFTARTTNDAINTANRFGSAAPRLSAPPSAPAPVRETKAADAKRSPEKEAATAAATAPEKPSEPKKAEKKRSTQRKVISSGRCGASFYDEGQMTANGERFDPNAMTAAHKTLPMGSKVRVTNPRNGRVVTVRINDRGPFIAGRCLDLSRAAFNAIGSLSTGAMTVKYDVFAK</sequence>
<dbReference type="RefSeq" id="WP_344939321.1">
    <property type="nucleotide sequence ID" value="NZ_BAAAZR010000006.1"/>
</dbReference>
<dbReference type="InterPro" id="IPR009009">
    <property type="entry name" value="RlpA-like_DPBB"/>
</dbReference>
<evidence type="ECO:0000256" key="2">
    <source>
        <dbReference type="ARBA" id="ARBA00023316"/>
    </source>
</evidence>
<keyword evidence="2 3" id="KW-0961">Cell wall biogenesis/degradation</keyword>
<feature type="compositionally biased region" description="Basic and acidic residues" evidence="5">
    <location>
        <begin position="105"/>
        <end position="120"/>
    </location>
</feature>
<proteinExistence type="inferred from homology"/>
<dbReference type="HAMAP" id="MF_02071">
    <property type="entry name" value="RlpA"/>
    <property type="match status" value="1"/>
</dbReference>
<dbReference type="SUPFAM" id="SSF50685">
    <property type="entry name" value="Barwin-like endoglucanases"/>
    <property type="match status" value="1"/>
</dbReference>
<evidence type="ECO:0000256" key="1">
    <source>
        <dbReference type="ARBA" id="ARBA00023239"/>
    </source>
</evidence>
<evidence type="ECO:0000256" key="3">
    <source>
        <dbReference type="HAMAP-Rule" id="MF_02071"/>
    </source>
</evidence>
<dbReference type="InterPro" id="IPR034718">
    <property type="entry name" value="RlpA"/>
</dbReference>
<evidence type="ECO:0000313" key="7">
    <source>
        <dbReference type="EMBL" id="GAA3808030.1"/>
    </source>
</evidence>
<dbReference type="EMBL" id="BAAAZR010000006">
    <property type="protein sequence ID" value="GAA3808030.1"/>
    <property type="molecule type" value="Genomic_DNA"/>
</dbReference>
<dbReference type="EC" id="4.2.2.-" evidence="3"/>
<dbReference type="CDD" id="cd22268">
    <property type="entry name" value="DPBB_RlpA-like"/>
    <property type="match status" value="1"/>
</dbReference>
<dbReference type="PANTHER" id="PTHR34183">
    <property type="entry name" value="ENDOLYTIC PEPTIDOGLYCAN TRANSGLYCOSYLASE RLPA"/>
    <property type="match status" value="1"/>
</dbReference>